<dbReference type="OrthoDB" id="1742084at2759"/>
<dbReference type="SMR" id="A0A2R6P8D4"/>
<dbReference type="SMART" id="SM00297">
    <property type="entry name" value="BROMO"/>
    <property type="match status" value="1"/>
</dbReference>
<dbReference type="PANTHER" id="PTHR37888">
    <property type="entry name" value="DNA-BINDING BROMODOMAIN-CONTAINING PROTEIN"/>
    <property type="match status" value="1"/>
</dbReference>
<dbReference type="InterPro" id="IPR001487">
    <property type="entry name" value="Bromodomain"/>
</dbReference>
<dbReference type="Gramene" id="PSR86863">
    <property type="protein sequence ID" value="PSR86863"/>
    <property type="gene ID" value="CEY00_Acc32492"/>
</dbReference>
<evidence type="ECO:0000259" key="4">
    <source>
        <dbReference type="PROSITE" id="PS50014"/>
    </source>
</evidence>
<feature type="region of interest" description="Disordered" evidence="3">
    <location>
        <begin position="126"/>
        <end position="253"/>
    </location>
</feature>
<gene>
    <name evidence="6" type="ORF">CEY00_Acc32492</name>
</gene>
<reference evidence="7" key="2">
    <citation type="journal article" date="2018" name="BMC Genomics">
        <title>A manually annotated Actinidia chinensis var. chinensis (kiwifruit) genome highlights the challenges associated with draft genomes and gene prediction in plants.</title>
        <authorList>
            <person name="Pilkington S.M."/>
            <person name="Crowhurst R."/>
            <person name="Hilario E."/>
            <person name="Nardozza S."/>
            <person name="Fraser L."/>
            <person name="Peng Y."/>
            <person name="Gunaseelan K."/>
            <person name="Simpson R."/>
            <person name="Tahir J."/>
            <person name="Deroles S.C."/>
            <person name="Templeton K."/>
            <person name="Luo Z."/>
            <person name="Davy M."/>
            <person name="Cheng C."/>
            <person name="McNeilage M."/>
            <person name="Scaglione D."/>
            <person name="Liu Y."/>
            <person name="Zhang Q."/>
            <person name="Datson P."/>
            <person name="De Silva N."/>
            <person name="Gardiner S.E."/>
            <person name="Bassett H."/>
            <person name="Chagne D."/>
            <person name="McCallum J."/>
            <person name="Dzierzon H."/>
            <person name="Deng C."/>
            <person name="Wang Y.Y."/>
            <person name="Barron L."/>
            <person name="Manako K."/>
            <person name="Bowen J."/>
            <person name="Foster T.M."/>
            <person name="Erridge Z.A."/>
            <person name="Tiffin H."/>
            <person name="Waite C.N."/>
            <person name="Davies K.M."/>
            <person name="Grierson E.P."/>
            <person name="Laing W.A."/>
            <person name="Kirk R."/>
            <person name="Chen X."/>
            <person name="Wood M."/>
            <person name="Montefiori M."/>
            <person name="Brummell D.A."/>
            <person name="Schwinn K.E."/>
            <person name="Catanach A."/>
            <person name="Fullerton C."/>
            <person name="Li D."/>
            <person name="Meiyalaghan S."/>
            <person name="Nieuwenhuizen N."/>
            <person name="Read N."/>
            <person name="Prakash R."/>
            <person name="Hunter D."/>
            <person name="Zhang H."/>
            <person name="McKenzie M."/>
            <person name="Knabel M."/>
            <person name="Harris A."/>
            <person name="Allan A.C."/>
            <person name="Gleave A."/>
            <person name="Chen A."/>
            <person name="Janssen B.J."/>
            <person name="Plunkett B."/>
            <person name="Ampomah-Dwamena C."/>
            <person name="Voogd C."/>
            <person name="Leif D."/>
            <person name="Lafferty D."/>
            <person name="Souleyre E.J.F."/>
            <person name="Varkonyi-Gasic E."/>
            <person name="Gambi F."/>
            <person name="Hanley J."/>
            <person name="Yao J.L."/>
            <person name="Cheung J."/>
            <person name="David K.M."/>
            <person name="Warren B."/>
            <person name="Marsh K."/>
            <person name="Snowden K.C."/>
            <person name="Lin-Wang K."/>
            <person name="Brian L."/>
            <person name="Martinez-Sanchez M."/>
            <person name="Wang M."/>
            <person name="Ileperuma N."/>
            <person name="Macnee N."/>
            <person name="Campin R."/>
            <person name="McAtee P."/>
            <person name="Drummond R.S.M."/>
            <person name="Espley R.V."/>
            <person name="Ireland H.S."/>
            <person name="Wu R."/>
            <person name="Atkinson R.G."/>
            <person name="Karunairetnam S."/>
            <person name="Bulley S."/>
            <person name="Chunkath S."/>
            <person name="Hanley Z."/>
            <person name="Storey R."/>
            <person name="Thrimawithana A.H."/>
            <person name="Thomson S."/>
            <person name="David C."/>
            <person name="Testolin R."/>
            <person name="Huang H."/>
            <person name="Hellens R.P."/>
            <person name="Schaffer R.J."/>
        </authorList>
    </citation>
    <scope>NUCLEOTIDE SEQUENCE [LARGE SCALE GENOMIC DNA]</scope>
    <source>
        <strain evidence="7">cv. Red5</strain>
    </source>
</reference>
<feature type="compositionally biased region" description="Acidic residues" evidence="3">
    <location>
        <begin position="134"/>
        <end position="143"/>
    </location>
</feature>
<feature type="compositionally biased region" description="Basic and acidic residues" evidence="3">
    <location>
        <begin position="440"/>
        <end position="452"/>
    </location>
</feature>
<dbReference type="Gene3D" id="1.10.10.60">
    <property type="entry name" value="Homeodomain-like"/>
    <property type="match status" value="1"/>
</dbReference>
<dbReference type="SUPFAM" id="SSF47370">
    <property type="entry name" value="Bromodomain"/>
    <property type="match status" value="1"/>
</dbReference>
<evidence type="ECO:0000256" key="2">
    <source>
        <dbReference type="PROSITE-ProRule" id="PRU00035"/>
    </source>
</evidence>
<dbReference type="InterPro" id="IPR001005">
    <property type="entry name" value="SANT/Myb"/>
</dbReference>
<dbReference type="AlphaFoldDB" id="A0A2R6P8D4"/>
<dbReference type="CDD" id="cd04369">
    <property type="entry name" value="Bromodomain"/>
    <property type="match status" value="1"/>
</dbReference>
<feature type="compositionally biased region" description="Basic and acidic residues" evidence="3">
    <location>
        <begin position="224"/>
        <end position="235"/>
    </location>
</feature>
<sequence length="479" mass="55525">MAKRGKEMNQDREEGTDHPWGTLEELLLACAVNRHGSENWDSIAVELQRRASRHHLRAFYSPRNCKQKYRDLRRRFEGGDGGDEKAMVAELKRLRVAELRREVERRDVSIEFLQLKVRRLKEERERNFKPKEEKEEEEMDQLNEPEGKSRHDIAGKSISGEDSVEGDDRSFNESNSTSNRKAENWVQNRDKRLKHEPGVRVHKPEIFDTVPVRTRLNGENAEPAESKSREEEGSGKKKQRRRSGEDEPEGNVSVAKKQILVKSEPLIKIIEIIRSHKNGSLFERRLRSQETEKYKKMVRQHMDLHTVQSKLDKGSYLNSPKKLLRDLLLIFTNAVTFFPNTSPHHTAALELRQLVTKQIPKTILKPTKPDPNNKQPDKTVTLLPIVVCQRRNREKQQPNRDLSGDKKVVVVVEKCVKRGLGRRDKTTDLKKGGEDDDEREKEKRRGERDGKRARPPTRSSLATAAAAVDSGRLRKRLRR</sequence>
<evidence type="ECO:0000256" key="3">
    <source>
        <dbReference type="SAM" id="MobiDB-lite"/>
    </source>
</evidence>
<dbReference type="CDD" id="cd00167">
    <property type="entry name" value="SANT"/>
    <property type="match status" value="1"/>
</dbReference>
<dbReference type="PANTHER" id="PTHR37888:SF11">
    <property type="entry name" value="DNA-BINDING BROMODOMAIN-CONTAINING PROTEIN"/>
    <property type="match status" value="1"/>
</dbReference>
<evidence type="ECO:0000313" key="6">
    <source>
        <dbReference type="EMBL" id="PSR86863.1"/>
    </source>
</evidence>
<keyword evidence="1 2" id="KW-0103">Bromodomain</keyword>
<evidence type="ECO:0000256" key="1">
    <source>
        <dbReference type="ARBA" id="ARBA00023117"/>
    </source>
</evidence>
<comment type="caution">
    <text evidence="6">The sequence shown here is derived from an EMBL/GenBank/DDBJ whole genome shotgun (WGS) entry which is preliminary data.</text>
</comment>
<dbReference type="Gene3D" id="1.20.920.10">
    <property type="entry name" value="Bromodomain-like"/>
    <property type="match status" value="1"/>
</dbReference>
<dbReference type="InParanoid" id="A0A2R6P8D4"/>
<dbReference type="PROSITE" id="PS50014">
    <property type="entry name" value="BROMODOMAIN_2"/>
    <property type="match status" value="1"/>
</dbReference>
<organism evidence="6 7">
    <name type="scientific">Actinidia chinensis var. chinensis</name>
    <name type="common">Chinese soft-hair kiwi</name>
    <dbReference type="NCBI Taxonomy" id="1590841"/>
    <lineage>
        <taxon>Eukaryota</taxon>
        <taxon>Viridiplantae</taxon>
        <taxon>Streptophyta</taxon>
        <taxon>Embryophyta</taxon>
        <taxon>Tracheophyta</taxon>
        <taxon>Spermatophyta</taxon>
        <taxon>Magnoliopsida</taxon>
        <taxon>eudicotyledons</taxon>
        <taxon>Gunneridae</taxon>
        <taxon>Pentapetalae</taxon>
        <taxon>asterids</taxon>
        <taxon>Ericales</taxon>
        <taxon>Actinidiaceae</taxon>
        <taxon>Actinidia</taxon>
    </lineage>
</organism>
<reference evidence="6 7" key="1">
    <citation type="submission" date="2017-07" db="EMBL/GenBank/DDBJ databases">
        <title>An improved, manually edited Actinidia chinensis var. chinensis (kiwifruit) genome highlights the challenges associated with draft genomes and gene prediction in plants.</title>
        <authorList>
            <person name="Pilkington S."/>
            <person name="Crowhurst R."/>
            <person name="Hilario E."/>
            <person name="Nardozza S."/>
            <person name="Fraser L."/>
            <person name="Peng Y."/>
            <person name="Gunaseelan K."/>
            <person name="Simpson R."/>
            <person name="Tahir J."/>
            <person name="Deroles S."/>
            <person name="Templeton K."/>
            <person name="Luo Z."/>
            <person name="Davy M."/>
            <person name="Cheng C."/>
            <person name="Mcneilage M."/>
            <person name="Scaglione D."/>
            <person name="Liu Y."/>
            <person name="Zhang Q."/>
            <person name="Datson P."/>
            <person name="De Silva N."/>
            <person name="Gardiner S."/>
            <person name="Bassett H."/>
            <person name="Chagne D."/>
            <person name="Mccallum J."/>
            <person name="Dzierzon H."/>
            <person name="Deng C."/>
            <person name="Wang Y.-Y."/>
            <person name="Barron N."/>
            <person name="Manako K."/>
            <person name="Bowen J."/>
            <person name="Foster T."/>
            <person name="Erridge Z."/>
            <person name="Tiffin H."/>
            <person name="Waite C."/>
            <person name="Davies K."/>
            <person name="Grierson E."/>
            <person name="Laing W."/>
            <person name="Kirk R."/>
            <person name="Chen X."/>
            <person name="Wood M."/>
            <person name="Montefiori M."/>
            <person name="Brummell D."/>
            <person name="Schwinn K."/>
            <person name="Catanach A."/>
            <person name="Fullerton C."/>
            <person name="Li D."/>
            <person name="Meiyalaghan S."/>
            <person name="Nieuwenhuizen N."/>
            <person name="Read N."/>
            <person name="Prakash R."/>
            <person name="Hunter D."/>
            <person name="Zhang H."/>
            <person name="Mckenzie M."/>
            <person name="Knabel M."/>
            <person name="Harris A."/>
            <person name="Allan A."/>
            <person name="Chen A."/>
            <person name="Janssen B."/>
            <person name="Plunkett B."/>
            <person name="Dwamena C."/>
            <person name="Voogd C."/>
            <person name="Leif D."/>
            <person name="Lafferty D."/>
            <person name="Souleyre E."/>
            <person name="Varkonyi-Gasic E."/>
            <person name="Gambi F."/>
            <person name="Hanley J."/>
            <person name="Yao J.-L."/>
            <person name="Cheung J."/>
            <person name="David K."/>
            <person name="Warren B."/>
            <person name="Marsh K."/>
            <person name="Snowden K."/>
            <person name="Lin-Wang K."/>
            <person name="Brian L."/>
            <person name="Martinez-Sanchez M."/>
            <person name="Wang M."/>
            <person name="Ileperuma N."/>
            <person name="Macnee N."/>
            <person name="Campin R."/>
            <person name="Mcatee P."/>
            <person name="Drummond R."/>
            <person name="Espley R."/>
            <person name="Ireland H."/>
            <person name="Wu R."/>
            <person name="Atkinson R."/>
            <person name="Karunairetnam S."/>
            <person name="Bulley S."/>
            <person name="Chunkath S."/>
            <person name="Hanley Z."/>
            <person name="Storey R."/>
            <person name="Thrimawithana A."/>
            <person name="Thomson S."/>
            <person name="David C."/>
            <person name="Testolin R."/>
        </authorList>
    </citation>
    <scope>NUCLEOTIDE SEQUENCE [LARGE SCALE GENOMIC DNA]</scope>
    <source>
        <strain evidence="7">cv. Red5</strain>
        <tissue evidence="6">Young leaf</tissue>
    </source>
</reference>
<feature type="compositionally biased region" description="Basic and acidic residues" evidence="3">
    <location>
        <begin position="145"/>
        <end position="154"/>
    </location>
</feature>
<accession>A0A2R6P8D4</accession>
<keyword evidence="7" id="KW-1185">Reference proteome</keyword>
<evidence type="ECO:0000259" key="5">
    <source>
        <dbReference type="PROSITE" id="PS50090"/>
    </source>
</evidence>
<feature type="region of interest" description="Disordered" evidence="3">
    <location>
        <begin position="362"/>
        <end position="381"/>
    </location>
</feature>
<dbReference type="EMBL" id="NKQK01000028">
    <property type="protein sequence ID" value="PSR86863.1"/>
    <property type="molecule type" value="Genomic_DNA"/>
</dbReference>
<dbReference type="InterPro" id="IPR009057">
    <property type="entry name" value="Homeodomain-like_sf"/>
</dbReference>
<dbReference type="OMA" id="RERNFKP"/>
<dbReference type="SUPFAM" id="SSF46689">
    <property type="entry name" value="Homeodomain-like"/>
    <property type="match status" value="1"/>
</dbReference>
<protein>
    <submittedName>
        <fullName evidence="6">Bromodomain-containing protein</fullName>
    </submittedName>
</protein>
<feature type="region of interest" description="Disordered" evidence="3">
    <location>
        <begin position="424"/>
        <end position="479"/>
    </location>
</feature>
<evidence type="ECO:0000313" key="7">
    <source>
        <dbReference type="Proteomes" id="UP000241394"/>
    </source>
</evidence>
<dbReference type="SMART" id="SM00717">
    <property type="entry name" value="SANT"/>
    <property type="match status" value="1"/>
</dbReference>
<dbReference type="PROSITE" id="PS50090">
    <property type="entry name" value="MYB_LIKE"/>
    <property type="match status" value="1"/>
</dbReference>
<feature type="compositionally biased region" description="Basic and acidic residues" evidence="3">
    <location>
        <begin position="180"/>
        <end position="206"/>
    </location>
</feature>
<proteinExistence type="predicted"/>
<feature type="domain" description="Bromo" evidence="4">
    <location>
        <begin position="274"/>
        <end position="345"/>
    </location>
</feature>
<name>A0A2R6P8D4_ACTCC</name>
<dbReference type="Pfam" id="PF00439">
    <property type="entry name" value="Bromodomain"/>
    <property type="match status" value="1"/>
</dbReference>
<dbReference type="InterPro" id="IPR036427">
    <property type="entry name" value="Bromodomain-like_sf"/>
</dbReference>
<dbReference type="Proteomes" id="UP000241394">
    <property type="component" value="Chromosome LG28"/>
</dbReference>
<feature type="domain" description="Myb-like" evidence="5">
    <location>
        <begin position="12"/>
        <end position="73"/>
    </location>
</feature>
<feature type="compositionally biased region" description="Basic and acidic residues" evidence="3">
    <location>
        <begin position="424"/>
        <end position="433"/>
    </location>
</feature>